<keyword evidence="2" id="KW-1185">Reference proteome</keyword>
<comment type="caution">
    <text evidence="1">The sequence shown here is derived from an EMBL/GenBank/DDBJ whole genome shotgun (WGS) entry which is preliminary data.</text>
</comment>
<name>A0ABT3NEF7_9GAMM</name>
<protein>
    <recommendedName>
        <fullName evidence="3">DUF2591 domain-containing protein</fullName>
    </recommendedName>
</protein>
<dbReference type="EMBL" id="JAPEQW010000002">
    <property type="protein sequence ID" value="MCW8037926.1"/>
    <property type="molecule type" value="Genomic_DNA"/>
</dbReference>
<evidence type="ECO:0000313" key="1">
    <source>
        <dbReference type="EMBL" id="MCW8037926.1"/>
    </source>
</evidence>
<sequence>MKNKLIVNTAQARKIKDNAVCEIAVNMRLKKGYSRKFLAEKKFQDETFWVAEPLCSIKSGPERYCKHFACEPVPEGWQRYTLNRSGNNVRYGEHRHLVKCTSIRVSDYLAGQMFTVFITLERL</sequence>
<accession>A0ABT3NEF7</accession>
<evidence type="ECO:0008006" key="3">
    <source>
        <dbReference type="Google" id="ProtNLM"/>
    </source>
</evidence>
<dbReference type="Proteomes" id="UP001209682">
    <property type="component" value="Unassembled WGS sequence"/>
</dbReference>
<organism evidence="1 2">
    <name type="scientific">Acinetobacter entericus</name>
    <dbReference type="NCBI Taxonomy" id="2989714"/>
    <lineage>
        <taxon>Bacteria</taxon>
        <taxon>Pseudomonadati</taxon>
        <taxon>Pseudomonadota</taxon>
        <taxon>Gammaproteobacteria</taxon>
        <taxon>Moraxellales</taxon>
        <taxon>Moraxellaceae</taxon>
        <taxon>Acinetobacter</taxon>
    </lineage>
</organism>
<gene>
    <name evidence="1" type="ORF">OKC24_01835</name>
</gene>
<reference evidence="1 2" key="1">
    <citation type="submission" date="2022-11" db="EMBL/GenBank/DDBJ databases">
        <title>Acinetobacter entericus sp. nov., isolated from the gut of the plastic-eating larvae of the Coleoptera insect Zophobas atratus.</title>
        <authorList>
            <person name="Dong X."/>
            <person name="Yang Y."/>
        </authorList>
    </citation>
    <scope>NUCLEOTIDE SEQUENCE [LARGE SCALE GENOMIC DNA]</scope>
    <source>
        <strain evidence="1 2">BIT-DXN8</strain>
    </source>
</reference>
<evidence type="ECO:0000313" key="2">
    <source>
        <dbReference type="Proteomes" id="UP001209682"/>
    </source>
</evidence>
<proteinExistence type="predicted"/>
<dbReference type="RefSeq" id="WP_265464641.1">
    <property type="nucleotide sequence ID" value="NZ_JAPEQW010000002.1"/>
</dbReference>